<organism evidence="2 3">
    <name type="scientific">Nocardioides ginsengisoli</name>
    <dbReference type="NCBI Taxonomy" id="363868"/>
    <lineage>
        <taxon>Bacteria</taxon>
        <taxon>Bacillati</taxon>
        <taxon>Actinomycetota</taxon>
        <taxon>Actinomycetes</taxon>
        <taxon>Propionibacteriales</taxon>
        <taxon>Nocardioidaceae</taxon>
        <taxon>Nocardioides</taxon>
    </lineage>
</organism>
<comment type="caution">
    <text evidence="2">The sequence shown here is derived from an EMBL/GenBank/DDBJ whole genome shotgun (WGS) entry which is preliminary data.</text>
</comment>
<evidence type="ECO:0000313" key="2">
    <source>
        <dbReference type="EMBL" id="MFD1250721.1"/>
    </source>
</evidence>
<accession>A0ABW3W6Q6</accession>
<gene>
    <name evidence="2" type="ORF">ACFQ3F_23225</name>
</gene>
<proteinExistence type="predicted"/>
<keyword evidence="1" id="KW-1133">Transmembrane helix</keyword>
<keyword evidence="1" id="KW-0812">Transmembrane</keyword>
<name>A0ABW3W6Q6_9ACTN</name>
<sequence>MSQEWAPYEPTEHPRHVPLVYGVLVLLMAAVVTVGVRLAIADDHEPDTSATTAPEPTLRPREVVDMRSRAAIVQLADALDAELGSSRVVAVTLYRAAAQVTVAPTDDAATRYEWNGYALARGTTTRGATETAFDVRVLATDGALIPELCGDQPDVCEVTRERLRR</sequence>
<keyword evidence="3" id="KW-1185">Reference proteome</keyword>
<protein>
    <submittedName>
        <fullName evidence="2">Uncharacterized protein</fullName>
    </submittedName>
</protein>
<dbReference type="RefSeq" id="WP_367917297.1">
    <property type="nucleotide sequence ID" value="NZ_BAABAC010000003.1"/>
</dbReference>
<keyword evidence="1" id="KW-0472">Membrane</keyword>
<dbReference type="Proteomes" id="UP001597229">
    <property type="component" value="Unassembled WGS sequence"/>
</dbReference>
<reference evidence="3" key="1">
    <citation type="journal article" date="2019" name="Int. J. Syst. Evol. Microbiol.">
        <title>The Global Catalogue of Microorganisms (GCM) 10K type strain sequencing project: providing services to taxonomists for standard genome sequencing and annotation.</title>
        <authorList>
            <consortium name="The Broad Institute Genomics Platform"/>
            <consortium name="The Broad Institute Genome Sequencing Center for Infectious Disease"/>
            <person name="Wu L."/>
            <person name="Ma J."/>
        </authorList>
    </citation>
    <scope>NUCLEOTIDE SEQUENCE [LARGE SCALE GENOMIC DNA]</scope>
    <source>
        <strain evidence="3">CCUG 52478</strain>
    </source>
</reference>
<feature type="transmembrane region" description="Helical" evidence="1">
    <location>
        <begin position="20"/>
        <end position="40"/>
    </location>
</feature>
<evidence type="ECO:0000256" key="1">
    <source>
        <dbReference type="SAM" id="Phobius"/>
    </source>
</evidence>
<evidence type="ECO:0000313" key="3">
    <source>
        <dbReference type="Proteomes" id="UP001597229"/>
    </source>
</evidence>
<dbReference type="EMBL" id="JBHTLX010000028">
    <property type="protein sequence ID" value="MFD1250721.1"/>
    <property type="molecule type" value="Genomic_DNA"/>
</dbReference>